<organism evidence="1 2">
    <name type="scientific">Mycolicibacterium paratuberculosis (strain ATCC BAA-968 / K-10)</name>
    <name type="common">Mycobacterium paratuberculosis</name>
    <dbReference type="NCBI Taxonomy" id="262316"/>
    <lineage>
        <taxon>Bacteria</taxon>
        <taxon>Bacillati</taxon>
        <taxon>Actinomycetota</taxon>
        <taxon>Actinomycetes</taxon>
        <taxon>Mycobacteriales</taxon>
        <taxon>Mycobacteriaceae</taxon>
        <taxon>Mycobacterium</taxon>
        <taxon>Mycobacterium avium complex (MAC)</taxon>
    </lineage>
</organism>
<proteinExistence type="predicted"/>
<keyword evidence="2" id="KW-1185">Reference proteome</keyword>
<reference evidence="1 2" key="1">
    <citation type="journal article" date="2005" name="Proc. Natl. Acad. Sci. U.S.A.">
        <title>The complete genome sequence of Mycobacterium avium subspecies paratuberculosis.</title>
        <authorList>
            <person name="Li L."/>
            <person name="Bannantine J.P."/>
            <person name="Zhang Q."/>
            <person name="Amonsin A."/>
            <person name="May B.J."/>
            <person name="Alt D."/>
            <person name="Banerji N."/>
            <person name="Kanjilal S."/>
            <person name="Kapur V."/>
        </authorList>
    </citation>
    <scope>NUCLEOTIDE SEQUENCE [LARGE SCALE GENOMIC DNA]</scope>
    <source>
        <strain evidence="2">ATCC BAA-968 / K-10</strain>
    </source>
</reference>
<sequence length="227" mass="24682">MLMMICRICRCFDIRWPDDIVFLGEGGMFLTRLRRAGSGLAGAALAAAVVLSGHAHADPGQPPPPLPAFTPAPSDWSPNFDIWPYNTFTSRVTPEMISGMSDSCQWFKSQFDPLMGQINDFNTYLGDQHDDYAAAAVQRNADAVVGNIDRSTAFLTPRVKPLIITNQPDNFGPYSPVYGGESMTHLAFQLSRISDSIKRKDPSGVTHANIVSATGWANALRDSGACN</sequence>
<dbReference type="HOGENOM" id="CLU_1364945_0_0_11"/>
<gene>
    <name evidence="1" type="ordered locus">MAP_0091c</name>
</gene>
<dbReference type="Proteomes" id="UP000000580">
    <property type="component" value="Chromosome"/>
</dbReference>
<evidence type="ECO:0000313" key="1">
    <source>
        <dbReference type="EMBL" id="AAS02408.1"/>
    </source>
</evidence>
<evidence type="ECO:0000313" key="2">
    <source>
        <dbReference type="Proteomes" id="UP000000580"/>
    </source>
</evidence>
<dbReference type="eggNOG" id="ENOG5030S89">
    <property type="taxonomic scope" value="Bacteria"/>
</dbReference>
<dbReference type="AlphaFoldDB" id="Q744Z8"/>
<protein>
    <submittedName>
        <fullName evidence="1">Uncharacterized protein</fullName>
    </submittedName>
</protein>
<dbReference type="STRING" id="262316.MAP_0091c"/>
<accession>Q744Z8</accession>
<dbReference type="KEGG" id="mpa:MAP_0091c"/>
<name>Q744Z8_MYCPA</name>
<dbReference type="EMBL" id="AE016958">
    <property type="protein sequence ID" value="AAS02408.1"/>
    <property type="molecule type" value="Genomic_DNA"/>
</dbReference>